<protein>
    <submittedName>
        <fullName evidence="2">Uncharacterized protein</fullName>
    </submittedName>
</protein>
<evidence type="ECO:0000313" key="2">
    <source>
        <dbReference type="EMBL" id="TKR76505.1"/>
    </source>
</evidence>
<keyword evidence="1" id="KW-1133">Transmembrane helix</keyword>
<dbReference type="EMBL" id="AZBU02000005">
    <property type="protein sequence ID" value="TKR76505.1"/>
    <property type="molecule type" value="Genomic_DNA"/>
</dbReference>
<name>A0A4V6A1S8_STECR</name>
<evidence type="ECO:0000313" key="3">
    <source>
        <dbReference type="Proteomes" id="UP000298663"/>
    </source>
</evidence>
<sequence>MLNIFTMTPGFVVSTVILYVAFTSKSLRGQFKILIVALAFCSLFAVVVTLAFHLWFIAQLRCQKTIYFMTCSVMKRLFDHAQTPRIFCNLANNSLRSVLYRDLQQEVHLTTLIWFDHLFYLIRGELQFSKSTLK</sequence>
<keyword evidence="3" id="KW-1185">Reference proteome</keyword>
<accession>A0A4V6A1S8</accession>
<dbReference type="AlphaFoldDB" id="A0A4V6A1S8"/>
<keyword evidence="1" id="KW-0472">Membrane</keyword>
<proteinExistence type="predicted"/>
<reference evidence="2 3" key="2">
    <citation type="journal article" date="2019" name="G3 (Bethesda)">
        <title>Hybrid Assembly of the Genome of the Entomopathogenic Nematode Steinernema carpocapsae Identifies the X-Chromosome.</title>
        <authorList>
            <person name="Serra L."/>
            <person name="Macchietto M."/>
            <person name="Macias-Munoz A."/>
            <person name="McGill C.J."/>
            <person name="Rodriguez I.M."/>
            <person name="Rodriguez B."/>
            <person name="Murad R."/>
            <person name="Mortazavi A."/>
        </authorList>
    </citation>
    <scope>NUCLEOTIDE SEQUENCE [LARGE SCALE GENOMIC DNA]</scope>
    <source>
        <strain evidence="2 3">ALL</strain>
    </source>
</reference>
<feature type="transmembrane region" description="Helical" evidence="1">
    <location>
        <begin position="6"/>
        <end position="22"/>
    </location>
</feature>
<comment type="caution">
    <text evidence="2">The sequence shown here is derived from an EMBL/GenBank/DDBJ whole genome shotgun (WGS) entry which is preliminary data.</text>
</comment>
<dbReference type="Proteomes" id="UP000298663">
    <property type="component" value="Unassembled WGS sequence"/>
</dbReference>
<feature type="transmembrane region" description="Helical" evidence="1">
    <location>
        <begin position="34"/>
        <end position="56"/>
    </location>
</feature>
<evidence type="ECO:0000256" key="1">
    <source>
        <dbReference type="SAM" id="Phobius"/>
    </source>
</evidence>
<keyword evidence="1" id="KW-0812">Transmembrane</keyword>
<reference evidence="2 3" key="1">
    <citation type="journal article" date="2015" name="Genome Biol.">
        <title>Comparative genomics of Steinernema reveals deeply conserved gene regulatory networks.</title>
        <authorList>
            <person name="Dillman A.R."/>
            <person name="Macchietto M."/>
            <person name="Porter C.F."/>
            <person name="Rogers A."/>
            <person name="Williams B."/>
            <person name="Antoshechkin I."/>
            <person name="Lee M.M."/>
            <person name="Goodwin Z."/>
            <person name="Lu X."/>
            <person name="Lewis E.E."/>
            <person name="Goodrich-Blair H."/>
            <person name="Stock S.P."/>
            <person name="Adams B.J."/>
            <person name="Sternberg P.W."/>
            <person name="Mortazavi A."/>
        </authorList>
    </citation>
    <scope>NUCLEOTIDE SEQUENCE [LARGE SCALE GENOMIC DNA]</scope>
    <source>
        <strain evidence="2 3">ALL</strain>
    </source>
</reference>
<gene>
    <name evidence="2" type="ORF">L596_017630</name>
</gene>
<organism evidence="2 3">
    <name type="scientific">Steinernema carpocapsae</name>
    <name type="common">Entomopathogenic nematode</name>
    <dbReference type="NCBI Taxonomy" id="34508"/>
    <lineage>
        <taxon>Eukaryota</taxon>
        <taxon>Metazoa</taxon>
        <taxon>Ecdysozoa</taxon>
        <taxon>Nematoda</taxon>
        <taxon>Chromadorea</taxon>
        <taxon>Rhabditida</taxon>
        <taxon>Tylenchina</taxon>
        <taxon>Panagrolaimomorpha</taxon>
        <taxon>Strongyloidoidea</taxon>
        <taxon>Steinernematidae</taxon>
        <taxon>Steinernema</taxon>
    </lineage>
</organism>